<dbReference type="EMBL" id="QSBY01000010">
    <property type="protein sequence ID" value="RHW69007.1"/>
    <property type="molecule type" value="Genomic_DNA"/>
</dbReference>
<dbReference type="PANTHER" id="PTHR38483:SF1">
    <property type="entry name" value="ION TRANSPORT DOMAIN-CONTAINING PROTEIN"/>
    <property type="match status" value="1"/>
</dbReference>
<evidence type="ECO:0000256" key="4">
    <source>
        <dbReference type="ARBA" id="ARBA00023136"/>
    </source>
</evidence>
<keyword evidence="4 5" id="KW-0472">Membrane</keyword>
<dbReference type="GO" id="GO:0016020">
    <property type="term" value="C:membrane"/>
    <property type="evidence" value="ECO:0007669"/>
    <property type="project" value="UniProtKB-SubCell"/>
</dbReference>
<accession>A0A3L6L1D2</accession>
<feature type="transmembrane region" description="Helical" evidence="5">
    <location>
        <begin position="27"/>
        <end position="50"/>
    </location>
</feature>
<dbReference type="PANTHER" id="PTHR38483">
    <property type="entry name" value="CHROMOSOME 1, WHOLE GENOME SHOTGUN SEQUENCE"/>
    <property type="match status" value="1"/>
</dbReference>
<evidence type="ECO:0000313" key="7">
    <source>
        <dbReference type="Proteomes" id="UP000266743"/>
    </source>
</evidence>
<evidence type="ECO:0008006" key="8">
    <source>
        <dbReference type="Google" id="ProtNLM"/>
    </source>
</evidence>
<keyword evidence="2 5" id="KW-0812">Transmembrane</keyword>
<name>A0A3L6L1D2_9TRYP</name>
<sequence>MSDGLPWPSSTVSTLQRIPFRERLKNFYFLIFSAKTNRCILATSIVLLLISVVRSSCVTTLWYHTAEAIVTLLFVCEVTIRLMVMRGNFWDSSYNVAEALSCVVCITIFFVLHYTRQMSSSVEHQFLIALRYLGQVLRLAGLVAVDTVLLGSGEATLHLSFVGTRPCVVSGRENLCDVL</sequence>
<evidence type="ECO:0000256" key="3">
    <source>
        <dbReference type="ARBA" id="ARBA00022989"/>
    </source>
</evidence>
<feature type="transmembrane region" description="Helical" evidence="5">
    <location>
        <begin position="96"/>
        <end position="115"/>
    </location>
</feature>
<evidence type="ECO:0000256" key="1">
    <source>
        <dbReference type="ARBA" id="ARBA00004141"/>
    </source>
</evidence>
<comment type="subcellular location">
    <subcellularLocation>
        <location evidence="1">Membrane</location>
        <topology evidence="1">Multi-pass membrane protein</topology>
    </subcellularLocation>
</comment>
<dbReference type="InterPro" id="IPR027359">
    <property type="entry name" value="Volt_channel_dom_sf"/>
</dbReference>
<protein>
    <recommendedName>
        <fullName evidence="8">Ion transport domain-containing protein</fullName>
    </recommendedName>
</protein>
<dbReference type="Proteomes" id="UP000266743">
    <property type="component" value="Chromosome 10"/>
</dbReference>
<dbReference type="AlphaFoldDB" id="A0A3L6L1D2"/>
<evidence type="ECO:0000313" key="6">
    <source>
        <dbReference type="EMBL" id="RHW69007.1"/>
    </source>
</evidence>
<evidence type="ECO:0000256" key="5">
    <source>
        <dbReference type="SAM" id="Phobius"/>
    </source>
</evidence>
<gene>
    <name evidence="6" type="ORF">DPX39_100168200</name>
</gene>
<feature type="transmembrane region" description="Helical" evidence="5">
    <location>
        <begin position="62"/>
        <end position="84"/>
    </location>
</feature>
<reference evidence="6 7" key="1">
    <citation type="submission" date="2018-09" db="EMBL/GenBank/DDBJ databases">
        <title>whole genome sequence of T. equiperdum IVM-t1 strain.</title>
        <authorList>
            <person name="Suganuma K."/>
        </authorList>
    </citation>
    <scope>NUCLEOTIDE SEQUENCE [LARGE SCALE GENOMIC DNA]</scope>
    <source>
        <strain evidence="6 7">IVM-t1</strain>
    </source>
</reference>
<evidence type="ECO:0000256" key="2">
    <source>
        <dbReference type="ARBA" id="ARBA00022692"/>
    </source>
</evidence>
<keyword evidence="3 5" id="KW-1133">Transmembrane helix</keyword>
<dbReference type="Gene3D" id="1.20.120.350">
    <property type="entry name" value="Voltage-gated potassium channels. Chain C"/>
    <property type="match status" value="1"/>
</dbReference>
<organism evidence="6 7">
    <name type="scientific">Trypanosoma brucei equiperdum</name>
    <dbReference type="NCBI Taxonomy" id="630700"/>
    <lineage>
        <taxon>Eukaryota</taxon>
        <taxon>Discoba</taxon>
        <taxon>Euglenozoa</taxon>
        <taxon>Kinetoplastea</taxon>
        <taxon>Metakinetoplastina</taxon>
        <taxon>Trypanosomatida</taxon>
        <taxon>Trypanosomatidae</taxon>
        <taxon>Trypanosoma</taxon>
    </lineage>
</organism>
<comment type="caution">
    <text evidence="6">The sequence shown here is derived from an EMBL/GenBank/DDBJ whole genome shotgun (WGS) entry which is preliminary data.</text>
</comment>
<proteinExistence type="predicted"/>